<evidence type="ECO:0000313" key="2">
    <source>
        <dbReference type="EnsemblMetazoa" id="SMAR003544-PA"/>
    </source>
</evidence>
<accession>T1IR60</accession>
<feature type="compositionally biased region" description="Basic and acidic residues" evidence="1">
    <location>
        <begin position="17"/>
        <end position="27"/>
    </location>
</feature>
<dbReference type="EnsemblMetazoa" id="SMAR003544-RA">
    <property type="protein sequence ID" value="SMAR003544-PA"/>
    <property type="gene ID" value="SMAR003544"/>
</dbReference>
<protein>
    <submittedName>
        <fullName evidence="2">Uncharacterized protein</fullName>
    </submittedName>
</protein>
<reference evidence="3" key="1">
    <citation type="submission" date="2011-05" db="EMBL/GenBank/DDBJ databases">
        <authorList>
            <person name="Richards S.R."/>
            <person name="Qu J."/>
            <person name="Jiang H."/>
            <person name="Jhangiani S.N."/>
            <person name="Agravi P."/>
            <person name="Goodspeed R."/>
            <person name="Gross S."/>
            <person name="Mandapat C."/>
            <person name="Jackson L."/>
            <person name="Mathew T."/>
            <person name="Pu L."/>
            <person name="Thornton R."/>
            <person name="Saada N."/>
            <person name="Wilczek-Boney K.B."/>
            <person name="Lee S."/>
            <person name="Kovar C."/>
            <person name="Wu Y."/>
            <person name="Scherer S.E."/>
            <person name="Worley K.C."/>
            <person name="Muzny D.M."/>
            <person name="Gibbs R."/>
        </authorList>
    </citation>
    <scope>NUCLEOTIDE SEQUENCE</scope>
    <source>
        <strain evidence="3">Brora</strain>
    </source>
</reference>
<dbReference type="AlphaFoldDB" id="T1IR60"/>
<feature type="region of interest" description="Disordered" evidence="1">
    <location>
        <begin position="17"/>
        <end position="118"/>
    </location>
</feature>
<name>T1IR60_STRMM</name>
<evidence type="ECO:0000313" key="3">
    <source>
        <dbReference type="Proteomes" id="UP000014500"/>
    </source>
</evidence>
<feature type="compositionally biased region" description="Low complexity" evidence="1">
    <location>
        <begin position="96"/>
        <end position="106"/>
    </location>
</feature>
<evidence type="ECO:0000256" key="1">
    <source>
        <dbReference type="SAM" id="MobiDB-lite"/>
    </source>
</evidence>
<reference evidence="2" key="2">
    <citation type="submission" date="2015-02" db="UniProtKB">
        <authorList>
            <consortium name="EnsemblMetazoa"/>
        </authorList>
    </citation>
    <scope>IDENTIFICATION</scope>
</reference>
<proteinExistence type="predicted"/>
<feature type="compositionally biased region" description="Low complexity" evidence="1">
    <location>
        <begin position="43"/>
        <end position="58"/>
    </location>
</feature>
<keyword evidence="3" id="KW-1185">Reference proteome</keyword>
<dbReference type="EMBL" id="JH431332">
    <property type="status" value="NOT_ANNOTATED_CDS"/>
    <property type="molecule type" value="Genomic_DNA"/>
</dbReference>
<dbReference type="Proteomes" id="UP000014500">
    <property type="component" value="Unassembled WGS sequence"/>
</dbReference>
<dbReference type="HOGENOM" id="CLU_1898848_0_0_1"/>
<organism evidence="2 3">
    <name type="scientific">Strigamia maritima</name>
    <name type="common">European centipede</name>
    <name type="synonym">Geophilus maritimus</name>
    <dbReference type="NCBI Taxonomy" id="126957"/>
    <lineage>
        <taxon>Eukaryota</taxon>
        <taxon>Metazoa</taxon>
        <taxon>Ecdysozoa</taxon>
        <taxon>Arthropoda</taxon>
        <taxon>Myriapoda</taxon>
        <taxon>Chilopoda</taxon>
        <taxon>Pleurostigmophora</taxon>
        <taxon>Geophilomorpha</taxon>
        <taxon>Linotaeniidae</taxon>
        <taxon>Strigamia</taxon>
    </lineage>
</organism>
<feature type="compositionally biased region" description="Low complexity" evidence="1">
    <location>
        <begin position="74"/>
        <end position="83"/>
    </location>
</feature>
<sequence>MKKCLTCGDCVLRFGLEKESGPMDHNHQGTMKRPSQGPYMHPSYSFQGQYGSQYSQRYAPVSQVRPSPMGMAGQNYPQQNFQQQHHHQQQQPPPSQQQSQGNRPQSSTLTPSKEGHNETLVGVSLKSCLLFHAV</sequence>